<evidence type="ECO:0000256" key="1">
    <source>
        <dbReference type="SAM" id="MobiDB-lite"/>
    </source>
</evidence>
<sequence length="74" mass="7931">MGRHSKPDPEDSVDDLSDGHAAEQQHWEDISGSYDYPGVDQPDDGPLSSEGHYSAVGGYSASGSEDYPDIPPRP</sequence>
<dbReference type="EMBL" id="RQTC01000788">
    <property type="protein sequence ID" value="RZH87571.1"/>
    <property type="molecule type" value="Genomic_DNA"/>
</dbReference>
<name>A0AB74DZI4_STAAU</name>
<protein>
    <submittedName>
        <fullName evidence="2">Uncharacterized protein</fullName>
    </submittedName>
</protein>
<evidence type="ECO:0000313" key="2">
    <source>
        <dbReference type="EMBL" id="RZH87571.1"/>
    </source>
</evidence>
<accession>A0AB74DZI4</accession>
<evidence type="ECO:0000313" key="3">
    <source>
        <dbReference type="Proteomes" id="UP000293434"/>
    </source>
</evidence>
<proteinExistence type="predicted"/>
<feature type="compositionally biased region" description="Basic and acidic residues" evidence="1">
    <location>
        <begin position="17"/>
        <end position="29"/>
    </location>
</feature>
<gene>
    <name evidence="2" type="ORF">EIG94_17410</name>
</gene>
<feature type="region of interest" description="Disordered" evidence="1">
    <location>
        <begin position="1"/>
        <end position="74"/>
    </location>
</feature>
<feature type="non-terminal residue" evidence="2">
    <location>
        <position position="74"/>
    </location>
</feature>
<dbReference type="AlphaFoldDB" id="A0AB74DZI4"/>
<feature type="compositionally biased region" description="Low complexity" evidence="1">
    <location>
        <begin position="51"/>
        <end position="64"/>
    </location>
</feature>
<dbReference type="Proteomes" id="UP000293434">
    <property type="component" value="Unassembled WGS sequence"/>
</dbReference>
<organism evidence="2 3">
    <name type="scientific">Staphylococcus aureus</name>
    <dbReference type="NCBI Taxonomy" id="1280"/>
    <lineage>
        <taxon>Bacteria</taxon>
        <taxon>Bacillati</taxon>
        <taxon>Bacillota</taxon>
        <taxon>Bacilli</taxon>
        <taxon>Bacillales</taxon>
        <taxon>Staphylococcaceae</taxon>
        <taxon>Staphylococcus</taxon>
    </lineage>
</organism>
<comment type="caution">
    <text evidence="2">The sequence shown here is derived from an EMBL/GenBank/DDBJ whole genome shotgun (WGS) entry which is preliminary data.</text>
</comment>
<reference evidence="2 3" key="1">
    <citation type="submission" date="2018-11" db="EMBL/GenBank/DDBJ databases">
        <title>Genomic profiling of Staphylococcus species from a Poultry farm system in KwaZulu-Natal, South Africa.</title>
        <authorList>
            <person name="Amoako D.G."/>
            <person name="Somboro A.M."/>
            <person name="Abia A.L.K."/>
            <person name="Bester L.A."/>
            <person name="Essack S.Y."/>
        </authorList>
    </citation>
    <scope>NUCLEOTIDE SEQUENCE [LARGE SCALE GENOMIC DNA]</scope>
    <source>
        <strain evidence="2 3">SA9</strain>
    </source>
</reference>